<proteinExistence type="predicted"/>
<keyword evidence="1" id="KW-1015">Disulfide bond</keyword>
<dbReference type="InterPro" id="IPR042235">
    <property type="entry name" value="ZP-C_dom"/>
</dbReference>
<evidence type="ECO:0000256" key="1">
    <source>
        <dbReference type="ARBA" id="ARBA00023157"/>
    </source>
</evidence>
<dbReference type="Pfam" id="PF23344">
    <property type="entry name" value="ZP-N"/>
    <property type="match status" value="1"/>
</dbReference>
<evidence type="ECO:0000256" key="3">
    <source>
        <dbReference type="SAM" id="SignalP"/>
    </source>
</evidence>
<organism evidence="5 6">
    <name type="scientific">Ornithorhynchus anatinus</name>
    <name type="common">Duckbill platypus</name>
    <dbReference type="NCBI Taxonomy" id="9258"/>
    <lineage>
        <taxon>Eukaryota</taxon>
        <taxon>Metazoa</taxon>
        <taxon>Chordata</taxon>
        <taxon>Craniata</taxon>
        <taxon>Vertebrata</taxon>
        <taxon>Euteleostomi</taxon>
        <taxon>Mammalia</taxon>
        <taxon>Monotremata</taxon>
        <taxon>Ornithorhynchidae</taxon>
        <taxon>Ornithorhynchus</taxon>
    </lineage>
</organism>
<dbReference type="PRINTS" id="PR00023">
    <property type="entry name" value="ZPELLUCIDA"/>
</dbReference>
<dbReference type="PANTHER" id="PTHR47130">
    <property type="entry name" value="SI:DKEY-19B23.11-RELATED"/>
    <property type="match status" value="1"/>
</dbReference>
<dbReference type="Pfam" id="PF26562">
    <property type="entry name" value="Ig-like"/>
    <property type="match status" value="1"/>
</dbReference>
<sequence length="907" mass="102806">MVDQMMIQVLVARLLLIGALASEIQMKDKPATDLVTVECLGSLSRMTLNATYIRYKFVDFYAVDHLGTLRKIDHDLAIQCGYTISYDHWGNIEFRASLLSCYAYIESDINFTVTIQINIATNPEKTDVAIYQRSVSCSYTPWCSREILCENNYMEVSVRREVPLIPADLLQDEPEDWAAAFPEATSGVASIWQIVFHTLTGRRVMLVSDAHSAGYGINTTDTRILLRAAFNATEAQHVEIQGITFSAVRSSTFYKQRWMILMVDTAVACPLGDMEYDEDLITWTIPKNISPLLAGARNFKDITVEFGINLHKLLPTDLTSRKITMKNDMNAVTIKIPIGAEGGYYKTHVRHGHYGRTYSINLFLEHQWEDDKWGVTKHTIIKAITTPLKLQEPIITNNTNSTTRCFNVSIGTFLPDVKLVHLTIDGKLITMPEINQYGYQVYETIYPNGTKGYVIEAGFDAPAVTVVLTDDDTRTYTLNITLGFIVDPTYDTFVIPISIESPVRDVVMPQAKGFCDAENLYLTITRGNVDQEWIPFLSNMQLTPKAAQNHKYDFHDNSTHLALRVPCFATHVIYEDIRSSGITVKLQLKMKDNRTLQDMRDYSITCIFPSKDLIDCQSNGSMVVTAMKLAGIPDLDPSELVLRDRRCKPTAVTKTSAKFVFKVSTCGTSRKFGNNTLTYENDVLYFKPGQADPVYRLKCACQYLIDEMVMSQYGPKENPAPIVKAGKGNLALIMRLSKDKSYSELYEDTEYPVVKYLKDALYFETELLYNTDPQLELFLEDCWCTIFPNKDSNPQWDVITNSCPNNEDSHQTIFHSVDEDSRVMFPSHLKRFEVKMFTFMKEGNALLQNIYFHCSVIICETKHPSSDFLCARRCIPGKQRSVRSTDSFLMQSHISSGTIILTTSKNS</sequence>
<dbReference type="OMA" id="FRPGNDI"/>
<dbReference type="HOGENOM" id="CLU_013112_1_0_1"/>
<reference evidence="5" key="3">
    <citation type="submission" date="2025-09" db="UniProtKB">
        <authorList>
            <consortium name="Ensembl"/>
        </authorList>
    </citation>
    <scope>IDENTIFICATION</scope>
    <source>
        <strain evidence="5">Glennie</strain>
    </source>
</reference>
<dbReference type="Proteomes" id="UP000002279">
    <property type="component" value="Chromosome 1"/>
</dbReference>
<dbReference type="GeneTree" id="ENSGT00940000163503"/>
<dbReference type="KEGG" id="oaa:100083840"/>
<protein>
    <recommendedName>
        <fullName evidence="4">ZP domain-containing protein</fullName>
    </recommendedName>
</protein>
<name>F6ZTU8_ORNAN</name>
<feature type="chain" id="PRO_5027634577" description="ZP domain-containing protein" evidence="3">
    <location>
        <begin position="22"/>
        <end position="907"/>
    </location>
</feature>
<evidence type="ECO:0000313" key="6">
    <source>
        <dbReference type="Proteomes" id="UP000002279"/>
    </source>
</evidence>
<keyword evidence="2" id="KW-0325">Glycoprotein</keyword>
<evidence type="ECO:0000313" key="5">
    <source>
        <dbReference type="Ensembl" id="ENSOANP00000003470.3"/>
    </source>
</evidence>
<dbReference type="SMART" id="SM00241">
    <property type="entry name" value="ZP"/>
    <property type="match status" value="1"/>
</dbReference>
<dbReference type="InterPro" id="IPR048290">
    <property type="entry name" value="ZP_chr"/>
</dbReference>
<dbReference type="Gene3D" id="2.60.40.4100">
    <property type="entry name" value="Zona pellucida, ZP-C domain"/>
    <property type="match status" value="1"/>
</dbReference>
<accession>F6ZTU8</accession>
<feature type="domain" description="ZP" evidence="4">
    <location>
        <begin position="615"/>
        <end position="877"/>
    </location>
</feature>
<keyword evidence="6" id="KW-1185">Reference proteome</keyword>
<keyword evidence="3" id="KW-0732">Signal</keyword>
<dbReference type="Pfam" id="PF00100">
    <property type="entry name" value="Zona_pellucida"/>
    <property type="match status" value="1"/>
</dbReference>
<dbReference type="PANTHER" id="PTHR47130:SF3">
    <property type="entry name" value="ZONA PELLUCIDA PROTEIN"/>
    <property type="match status" value="1"/>
</dbReference>
<evidence type="ECO:0000259" key="4">
    <source>
        <dbReference type="PROSITE" id="PS51034"/>
    </source>
</evidence>
<dbReference type="InterPro" id="IPR055356">
    <property type="entry name" value="ZP-N"/>
</dbReference>
<evidence type="ECO:0000256" key="2">
    <source>
        <dbReference type="ARBA" id="ARBA00023180"/>
    </source>
</evidence>
<reference evidence="5" key="2">
    <citation type="submission" date="2025-08" db="UniProtKB">
        <authorList>
            <consortium name="Ensembl"/>
        </authorList>
    </citation>
    <scope>IDENTIFICATION</scope>
    <source>
        <strain evidence="5">Glennie</strain>
    </source>
</reference>
<dbReference type="InParanoid" id="F6ZTU8"/>
<dbReference type="Gene3D" id="2.60.40.3210">
    <property type="entry name" value="Zona pellucida, ZP-N domain"/>
    <property type="match status" value="1"/>
</dbReference>
<dbReference type="RefSeq" id="XP_007656743.2">
    <property type="nucleotide sequence ID" value="XM_007658553.4"/>
</dbReference>
<dbReference type="eggNOG" id="ENOG502REY8">
    <property type="taxonomic scope" value="Eukaryota"/>
</dbReference>
<dbReference type="PROSITE" id="PS51034">
    <property type="entry name" value="ZP_2"/>
    <property type="match status" value="1"/>
</dbReference>
<dbReference type="InterPro" id="IPR001507">
    <property type="entry name" value="ZP_dom"/>
</dbReference>
<dbReference type="Ensembl" id="ENSOANT00000003471.3">
    <property type="protein sequence ID" value="ENSOANP00000003470.3"/>
    <property type="gene ID" value="ENSOANG00000002187.4"/>
</dbReference>
<gene>
    <name evidence="5" type="primary">LOC100083840</name>
</gene>
<dbReference type="AlphaFoldDB" id="F6ZTU8"/>
<dbReference type="Bgee" id="ENSOANG00000002187">
    <property type="expression patterns" value="Expressed in ovary and 2 other cell types or tissues"/>
</dbReference>
<feature type="signal peptide" evidence="3">
    <location>
        <begin position="1"/>
        <end position="21"/>
    </location>
</feature>
<dbReference type="GeneID" id="100083840"/>
<dbReference type="InterPro" id="IPR055355">
    <property type="entry name" value="ZP-C"/>
</dbReference>
<reference evidence="5 6" key="1">
    <citation type="journal article" date="2008" name="Nature">
        <title>Genome analysis of the platypus reveals unique signatures of evolution.</title>
        <authorList>
            <person name="Warren W.C."/>
            <person name="Hillier L.W."/>
            <person name="Marshall Graves J.A."/>
            <person name="Birney E."/>
            <person name="Ponting C.P."/>
            <person name="Grutzner F."/>
            <person name="Belov K."/>
            <person name="Miller W."/>
            <person name="Clarke L."/>
            <person name="Chinwalla A.T."/>
            <person name="Yang S.P."/>
            <person name="Heger A."/>
            <person name="Locke D.P."/>
            <person name="Miethke P."/>
            <person name="Waters P.D."/>
            <person name="Veyrunes F."/>
            <person name="Fulton L."/>
            <person name="Fulton B."/>
            <person name="Graves T."/>
            <person name="Wallis J."/>
            <person name="Puente X.S."/>
            <person name="Lopez-Otin C."/>
            <person name="Ordonez G.R."/>
            <person name="Eichler E.E."/>
            <person name="Chen L."/>
            <person name="Cheng Z."/>
            <person name="Deakin J.E."/>
            <person name="Alsop A."/>
            <person name="Thompson K."/>
            <person name="Kirby P."/>
            <person name="Papenfuss A.T."/>
            <person name="Wakefield M.J."/>
            <person name="Olender T."/>
            <person name="Lancet D."/>
            <person name="Huttley G.A."/>
            <person name="Smit A.F."/>
            <person name="Pask A."/>
            <person name="Temple-Smith P."/>
            <person name="Batzer M.A."/>
            <person name="Walker J.A."/>
            <person name="Konkel M.K."/>
            <person name="Harris R.S."/>
            <person name="Whittington C.M."/>
            <person name="Wong E.S."/>
            <person name="Gemmell N.J."/>
            <person name="Buschiazzo E."/>
            <person name="Vargas Jentzsch I.M."/>
            <person name="Merkel A."/>
            <person name="Schmitz J."/>
            <person name="Zemann A."/>
            <person name="Churakov G."/>
            <person name="Kriegs J.O."/>
            <person name="Brosius J."/>
            <person name="Murchison E.P."/>
            <person name="Sachidanandam R."/>
            <person name="Smith C."/>
            <person name="Hannon G.J."/>
            <person name="Tsend-Ayush E."/>
            <person name="McMillan D."/>
            <person name="Attenborough R."/>
            <person name="Rens W."/>
            <person name="Ferguson-Smith M."/>
            <person name="Lefevre C.M."/>
            <person name="Sharp J.A."/>
            <person name="Nicholas K.R."/>
            <person name="Ray D.A."/>
            <person name="Kube M."/>
            <person name="Reinhardt R."/>
            <person name="Pringle T.H."/>
            <person name="Taylor J."/>
            <person name="Jones R.C."/>
            <person name="Nixon B."/>
            <person name="Dacheux J.L."/>
            <person name="Niwa H."/>
            <person name="Sekita Y."/>
            <person name="Huang X."/>
            <person name="Stark A."/>
            <person name="Kheradpour P."/>
            <person name="Kellis M."/>
            <person name="Flicek P."/>
            <person name="Chen Y."/>
            <person name="Webber C."/>
            <person name="Hardison R."/>
            <person name="Nelson J."/>
            <person name="Hallsworth-Pepin K."/>
            <person name="Delehaunty K."/>
            <person name="Markovic C."/>
            <person name="Minx P."/>
            <person name="Feng Y."/>
            <person name="Kremitzki C."/>
            <person name="Mitreva M."/>
            <person name="Glasscock J."/>
            <person name="Wylie T."/>
            <person name="Wohldmann P."/>
            <person name="Thiru P."/>
            <person name="Nhan M.N."/>
            <person name="Pohl C.S."/>
            <person name="Smith S.M."/>
            <person name="Hou S."/>
            <person name="Nefedov M."/>
            <person name="de Jong P.J."/>
            <person name="Renfree M.B."/>
            <person name="Mardis E.R."/>
            <person name="Wilson R.K."/>
        </authorList>
    </citation>
    <scope>NUCLEOTIDE SEQUENCE [LARGE SCALE GENOMIC DNA]</scope>
    <source>
        <strain evidence="5 6">Glennie</strain>
    </source>
</reference>
<dbReference type="InterPro" id="IPR058876">
    <property type="entry name" value="Ig-like_ZP"/>
</dbReference>